<keyword evidence="5 12" id="KW-0964">Secreted</keyword>
<name>A0A5M9KE89_MONFR</name>
<dbReference type="GO" id="GO:0005576">
    <property type="term" value="C:extracellular region"/>
    <property type="evidence" value="ECO:0007669"/>
    <property type="project" value="UniProtKB-SubCell"/>
</dbReference>
<accession>A0A5M9KE89</accession>
<evidence type="ECO:0000256" key="7">
    <source>
        <dbReference type="ARBA" id="ARBA00022801"/>
    </source>
</evidence>
<evidence type="ECO:0000256" key="4">
    <source>
        <dbReference type="ARBA" id="ARBA00022487"/>
    </source>
</evidence>
<protein>
    <recommendedName>
        <fullName evidence="3 12">Cutinase</fullName>
        <ecNumber evidence="3 12">3.1.1.74</ecNumber>
    </recommendedName>
</protein>
<feature type="active site" evidence="10">
    <location>
        <position position="210"/>
    </location>
</feature>
<evidence type="ECO:0000256" key="6">
    <source>
        <dbReference type="ARBA" id="ARBA00022729"/>
    </source>
</evidence>
<evidence type="ECO:0000256" key="9">
    <source>
        <dbReference type="ARBA" id="ARBA00034045"/>
    </source>
</evidence>
<keyword evidence="6 12" id="KW-0732">Signal</keyword>
<evidence type="ECO:0000256" key="1">
    <source>
        <dbReference type="ARBA" id="ARBA00004613"/>
    </source>
</evidence>
<keyword evidence="7 12" id="KW-0378">Hydrolase</keyword>
<feature type="disulfide bond" evidence="11">
    <location>
        <begin position="72"/>
        <end position="147"/>
    </location>
</feature>
<evidence type="ECO:0000256" key="3">
    <source>
        <dbReference type="ARBA" id="ARBA00013095"/>
    </source>
</evidence>
<gene>
    <name evidence="13" type="ORF">EYC84_007257</name>
</gene>
<reference evidence="13 14" key="1">
    <citation type="submission" date="2019-06" db="EMBL/GenBank/DDBJ databases">
        <title>Genome Sequence of the Brown Rot Fungal Pathogen Monilinia fructicola.</title>
        <authorList>
            <person name="De Miccolis Angelini R.M."/>
            <person name="Landi L."/>
            <person name="Abate D."/>
            <person name="Pollastro S."/>
            <person name="Romanazzi G."/>
            <person name="Faretra F."/>
        </authorList>
    </citation>
    <scope>NUCLEOTIDE SEQUENCE [LARGE SCALE GENOMIC DNA]</scope>
    <source>
        <strain evidence="13 14">Mfrc123</strain>
    </source>
</reference>
<feature type="disulfide bond" evidence="11">
    <location>
        <begin position="206"/>
        <end position="213"/>
    </location>
</feature>
<comment type="catalytic activity">
    <reaction evidence="9 12">
        <text>cutin + H2O = cutin monomers.</text>
        <dbReference type="EC" id="3.1.1.74"/>
    </reaction>
</comment>
<comment type="function">
    <text evidence="12">Catalyzes the hydrolysis of complex carboxylic polyesters found in the cell wall of plants. Degrades cutin, a macromolecule that forms the structure of the plant cuticle.</text>
</comment>
<dbReference type="InterPro" id="IPR043580">
    <property type="entry name" value="CUTINASE_1"/>
</dbReference>
<dbReference type="AlphaFoldDB" id="A0A5M9KE89"/>
<evidence type="ECO:0000313" key="14">
    <source>
        <dbReference type="Proteomes" id="UP000322873"/>
    </source>
</evidence>
<comment type="subcellular location">
    <subcellularLocation>
        <location evidence="1 12">Secreted</location>
    </subcellularLocation>
</comment>
<dbReference type="InterPro" id="IPR000675">
    <property type="entry name" value="Cutinase/axe"/>
</dbReference>
<dbReference type="EMBL" id="VICG01000001">
    <property type="protein sequence ID" value="KAA8577285.1"/>
    <property type="molecule type" value="Genomic_DNA"/>
</dbReference>
<feature type="chain" id="PRO_5024462352" description="Cutinase" evidence="12">
    <location>
        <begin position="18"/>
        <end position="243"/>
    </location>
</feature>
<dbReference type="PROSITE" id="PS00155">
    <property type="entry name" value="CUTINASE_1"/>
    <property type="match status" value="1"/>
</dbReference>
<keyword evidence="14" id="KW-1185">Reference proteome</keyword>
<keyword evidence="4 12" id="KW-0719">Serine esterase</keyword>
<dbReference type="InterPro" id="IPR029058">
    <property type="entry name" value="AB_hydrolase_fold"/>
</dbReference>
<dbReference type="SUPFAM" id="SSF53474">
    <property type="entry name" value="alpha/beta-Hydrolases"/>
    <property type="match status" value="1"/>
</dbReference>
<dbReference type="VEuPathDB" id="FungiDB:MFRU_021g00420"/>
<dbReference type="PANTHER" id="PTHR48250:SF2">
    <property type="entry name" value="CUTINASE"/>
    <property type="match status" value="1"/>
</dbReference>
<dbReference type="EC" id="3.1.1.74" evidence="3 12"/>
<dbReference type="InterPro" id="IPR011150">
    <property type="entry name" value="Cutinase_monf"/>
</dbReference>
<dbReference type="OrthoDB" id="2975078at2759"/>
<evidence type="ECO:0000256" key="11">
    <source>
        <dbReference type="PIRSR" id="PIRSR611150-2"/>
    </source>
</evidence>
<dbReference type="Pfam" id="PF01083">
    <property type="entry name" value="Cutinase"/>
    <property type="match status" value="1"/>
</dbReference>
<comment type="caution">
    <text evidence="13">The sequence shown here is derived from an EMBL/GenBank/DDBJ whole genome shotgun (WGS) entry which is preliminary data.</text>
</comment>
<feature type="signal peptide" evidence="12">
    <location>
        <begin position="1"/>
        <end position="17"/>
    </location>
</feature>
<dbReference type="SMART" id="SM01110">
    <property type="entry name" value="Cutinase"/>
    <property type="match status" value="1"/>
</dbReference>
<dbReference type="GO" id="GO:0016052">
    <property type="term" value="P:carbohydrate catabolic process"/>
    <property type="evidence" value="ECO:0007669"/>
    <property type="project" value="TreeGrafter"/>
</dbReference>
<dbReference type="PANTHER" id="PTHR48250">
    <property type="entry name" value="CUTINASE 2-RELATED"/>
    <property type="match status" value="1"/>
</dbReference>
<evidence type="ECO:0000256" key="10">
    <source>
        <dbReference type="PIRSR" id="PIRSR611150-1"/>
    </source>
</evidence>
<dbReference type="GO" id="GO:0050525">
    <property type="term" value="F:cutinase activity"/>
    <property type="evidence" value="ECO:0007669"/>
    <property type="project" value="UniProtKB-UniRule"/>
</dbReference>
<evidence type="ECO:0000256" key="2">
    <source>
        <dbReference type="ARBA" id="ARBA00007534"/>
    </source>
</evidence>
<dbReference type="Proteomes" id="UP000322873">
    <property type="component" value="Unassembled WGS sequence"/>
</dbReference>
<evidence type="ECO:0000256" key="8">
    <source>
        <dbReference type="ARBA" id="ARBA00023157"/>
    </source>
</evidence>
<evidence type="ECO:0000313" key="13">
    <source>
        <dbReference type="EMBL" id="KAA8577285.1"/>
    </source>
</evidence>
<dbReference type="Gene3D" id="3.40.50.1820">
    <property type="entry name" value="alpha/beta hydrolase"/>
    <property type="match status" value="1"/>
</dbReference>
<evidence type="ECO:0000256" key="5">
    <source>
        <dbReference type="ARBA" id="ARBA00022525"/>
    </source>
</evidence>
<proteinExistence type="inferred from homology"/>
<keyword evidence="8 11" id="KW-1015">Disulfide bond</keyword>
<feature type="active site" description="Nucleophile" evidence="10">
    <location>
        <position position="158"/>
    </location>
</feature>
<organism evidence="13 14">
    <name type="scientific">Monilinia fructicola</name>
    <name type="common">Brown rot fungus</name>
    <name type="synonym">Ciboria fructicola</name>
    <dbReference type="NCBI Taxonomy" id="38448"/>
    <lineage>
        <taxon>Eukaryota</taxon>
        <taxon>Fungi</taxon>
        <taxon>Dikarya</taxon>
        <taxon>Ascomycota</taxon>
        <taxon>Pezizomycotina</taxon>
        <taxon>Leotiomycetes</taxon>
        <taxon>Helotiales</taxon>
        <taxon>Sclerotiniaceae</taxon>
        <taxon>Monilinia</taxon>
    </lineage>
</organism>
<sequence length="243" mass="24727">MKFTLPILLSLSTLVLTHPLAEPEPEAAAPAEIPAEIQVATTEHLSNTAHFFTERAAIAAVTTENGLSTDACKPVIVIFARGTGEAGNVGEIAGPPLFARLRAALTTAKTTVQGVNYAADVIGYLAGGDAAGSRTLANLTTYASSKCPDAKLVLSGYSQGAQLVHNAAKTLSAAVTAKIAAVVVFGDPYYGQAVGGVAAEKVLSICHLLDIICTGVGDFTTHLTYGNDAGTASAFIVKAVGTV</sequence>
<comment type="similarity">
    <text evidence="2 12">Belongs to the cutinase family.</text>
</comment>
<feature type="active site" description="Proton donor/acceptor" evidence="10">
    <location>
        <position position="222"/>
    </location>
</feature>
<evidence type="ECO:0000256" key="12">
    <source>
        <dbReference type="RuleBase" id="RU361263"/>
    </source>
</evidence>